<dbReference type="NCBIfam" id="TIGR01549">
    <property type="entry name" value="HAD-SF-IA-v1"/>
    <property type="match status" value="1"/>
</dbReference>
<evidence type="ECO:0000313" key="1">
    <source>
        <dbReference type="EMBL" id="MFB9731590.1"/>
    </source>
</evidence>
<comment type="caution">
    <text evidence="1">The sequence shown here is derived from an EMBL/GenBank/DDBJ whole genome shotgun (WGS) entry which is preliminary data.</text>
</comment>
<dbReference type="NCBIfam" id="TIGR01509">
    <property type="entry name" value="HAD-SF-IA-v3"/>
    <property type="match status" value="1"/>
</dbReference>
<dbReference type="PRINTS" id="PR00413">
    <property type="entry name" value="HADHALOGNASE"/>
</dbReference>
<dbReference type="GO" id="GO:0016787">
    <property type="term" value="F:hydrolase activity"/>
    <property type="evidence" value="ECO:0007669"/>
    <property type="project" value="UniProtKB-KW"/>
</dbReference>
<dbReference type="InterPro" id="IPR006439">
    <property type="entry name" value="HAD-SF_hydro_IA"/>
</dbReference>
<dbReference type="Gene3D" id="1.10.150.240">
    <property type="entry name" value="Putative phosphatase, domain 2"/>
    <property type="match status" value="1"/>
</dbReference>
<reference evidence="1 2" key="1">
    <citation type="submission" date="2024-09" db="EMBL/GenBank/DDBJ databases">
        <authorList>
            <person name="Sun Q."/>
            <person name="Mori K."/>
        </authorList>
    </citation>
    <scope>NUCLEOTIDE SEQUENCE [LARGE SCALE GENOMIC DNA]</scope>
    <source>
        <strain evidence="1 2">JCM 12763</strain>
    </source>
</reference>
<sequence length="219" mass="23609">MRPGAPRWPVVLFDFDGTLADTIPLILASYRHTLDSVGDPAGDDETRGWIGRVLLEVLEERHPGRGEELVRRYREHNLAHHDALIRPVPGAAGLLADLDRAGVPTAVVSSKREETVRQGMRVTGLPPLDHVVGMESTPVHKPHPAPLLEGARRLGARPQECVYVGDAWVDVHAARAAGMASIAVTWGAGEAAALAEADHVVDDVATLRAVLLPDRRTEA</sequence>
<dbReference type="PANTHER" id="PTHR43434">
    <property type="entry name" value="PHOSPHOGLYCOLATE PHOSPHATASE"/>
    <property type="match status" value="1"/>
</dbReference>
<protein>
    <submittedName>
        <fullName evidence="1">HAD family hydrolase</fullName>
        <ecNumber evidence="1">3.-.-.-</ecNumber>
    </submittedName>
</protein>
<dbReference type="PANTHER" id="PTHR43434:SF1">
    <property type="entry name" value="PHOSPHOGLYCOLATE PHOSPHATASE"/>
    <property type="match status" value="1"/>
</dbReference>
<name>A0ABV5V1E7_9MICO</name>
<dbReference type="Gene3D" id="3.40.50.1000">
    <property type="entry name" value="HAD superfamily/HAD-like"/>
    <property type="match status" value="1"/>
</dbReference>
<keyword evidence="1" id="KW-0378">Hydrolase</keyword>
<dbReference type="SFLD" id="SFLDG01129">
    <property type="entry name" value="C1.5:_HAD__Beta-PGM__Phosphata"/>
    <property type="match status" value="1"/>
</dbReference>
<dbReference type="SFLD" id="SFLDG01135">
    <property type="entry name" value="C1.5.6:_HAD__Beta-PGM__Phospha"/>
    <property type="match status" value="1"/>
</dbReference>
<dbReference type="Proteomes" id="UP001589613">
    <property type="component" value="Unassembled WGS sequence"/>
</dbReference>
<dbReference type="SUPFAM" id="SSF56784">
    <property type="entry name" value="HAD-like"/>
    <property type="match status" value="1"/>
</dbReference>
<proteinExistence type="predicted"/>
<dbReference type="EC" id="3.-.-.-" evidence="1"/>
<dbReference type="InterPro" id="IPR023214">
    <property type="entry name" value="HAD_sf"/>
</dbReference>
<dbReference type="InterPro" id="IPR023198">
    <property type="entry name" value="PGP-like_dom2"/>
</dbReference>
<dbReference type="InterPro" id="IPR036412">
    <property type="entry name" value="HAD-like_sf"/>
</dbReference>
<dbReference type="RefSeq" id="WP_141337026.1">
    <property type="nucleotide sequence ID" value="NZ_JBHMAX010000012.1"/>
</dbReference>
<gene>
    <name evidence="1" type="ORF">ACFFN0_06005</name>
</gene>
<keyword evidence="2" id="KW-1185">Reference proteome</keyword>
<dbReference type="SFLD" id="SFLDS00003">
    <property type="entry name" value="Haloacid_Dehalogenase"/>
    <property type="match status" value="1"/>
</dbReference>
<evidence type="ECO:0000313" key="2">
    <source>
        <dbReference type="Proteomes" id="UP001589613"/>
    </source>
</evidence>
<accession>A0ABV5V1E7</accession>
<dbReference type="Pfam" id="PF13419">
    <property type="entry name" value="HAD_2"/>
    <property type="match status" value="1"/>
</dbReference>
<dbReference type="InterPro" id="IPR050155">
    <property type="entry name" value="HAD-like_hydrolase_sf"/>
</dbReference>
<dbReference type="InterPro" id="IPR041492">
    <property type="entry name" value="HAD_2"/>
</dbReference>
<organism evidence="1 2">
    <name type="scientific">Ornithinimicrobium kibberense</name>
    <dbReference type="NCBI Taxonomy" id="282060"/>
    <lineage>
        <taxon>Bacteria</taxon>
        <taxon>Bacillati</taxon>
        <taxon>Actinomycetota</taxon>
        <taxon>Actinomycetes</taxon>
        <taxon>Micrococcales</taxon>
        <taxon>Ornithinimicrobiaceae</taxon>
        <taxon>Ornithinimicrobium</taxon>
    </lineage>
</organism>
<dbReference type="EMBL" id="JBHMAX010000012">
    <property type="protein sequence ID" value="MFB9731590.1"/>
    <property type="molecule type" value="Genomic_DNA"/>
</dbReference>